<accession>A0A9N8Z3E0</accession>
<evidence type="ECO:0000313" key="1">
    <source>
        <dbReference type="EMBL" id="CAG8465966.1"/>
    </source>
</evidence>
<keyword evidence="2" id="KW-1185">Reference proteome</keyword>
<gene>
    <name evidence="1" type="ORF">DEBURN_LOCUS2919</name>
</gene>
<comment type="caution">
    <text evidence="1">The sequence shown here is derived from an EMBL/GenBank/DDBJ whole genome shotgun (WGS) entry which is preliminary data.</text>
</comment>
<evidence type="ECO:0000313" key="2">
    <source>
        <dbReference type="Proteomes" id="UP000789706"/>
    </source>
</evidence>
<name>A0A9N8Z3E0_9GLOM</name>
<dbReference type="Proteomes" id="UP000789706">
    <property type="component" value="Unassembled WGS sequence"/>
</dbReference>
<reference evidence="1" key="1">
    <citation type="submission" date="2021-06" db="EMBL/GenBank/DDBJ databases">
        <authorList>
            <person name="Kallberg Y."/>
            <person name="Tangrot J."/>
            <person name="Rosling A."/>
        </authorList>
    </citation>
    <scope>NUCLEOTIDE SEQUENCE</scope>
    <source>
        <strain evidence="1">AZ414A</strain>
    </source>
</reference>
<dbReference type="AlphaFoldDB" id="A0A9N8Z3E0"/>
<protein>
    <submittedName>
        <fullName evidence="1">909_t:CDS:1</fullName>
    </submittedName>
</protein>
<proteinExistence type="predicted"/>
<organism evidence="1 2">
    <name type="scientific">Diversispora eburnea</name>
    <dbReference type="NCBI Taxonomy" id="1213867"/>
    <lineage>
        <taxon>Eukaryota</taxon>
        <taxon>Fungi</taxon>
        <taxon>Fungi incertae sedis</taxon>
        <taxon>Mucoromycota</taxon>
        <taxon>Glomeromycotina</taxon>
        <taxon>Glomeromycetes</taxon>
        <taxon>Diversisporales</taxon>
        <taxon>Diversisporaceae</taxon>
        <taxon>Diversispora</taxon>
    </lineage>
</organism>
<sequence length="193" mass="22014">MEENHTFVNETFDIENQSSTLSSCKNKGRKQTTKWDTNSTKALLTFLALCKQEIKAKDSERQSGGVPVVLSFRTELDDILDENRATFKPVTLISSASTENTEITINRQTKKHLLCVTSTETSTLIESSDEDRQPQNSGTLYTTNTLSPVLNYTFQNPPQKNTEFNNSEFINNQFVHYNYNPNSQNRNQFNNNL</sequence>
<dbReference type="EMBL" id="CAJVPK010000170">
    <property type="protein sequence ID" value="CAG8465966.1"/>
    <property type="molecule type" value="Genomic_DNA"/>
</dbReference>